<dbReference type="Pfam" id="PF13585">
    <property type="entry name" value="CHU_C"/>
    <property type="match status" value="1"/>
</dbReference>
<evidence type="ECO:0000259" key="2">
    <source>
        <dbReference type="PROSITE" id="PS50035"/>
    </source>
</evidence>
<proteinExistence type="predicted"/>
<dbReference type="GO" id="GO:0006793">
    <property type="term" value="P:phosphorus metabolic process"/>
    <property type="evidence" value="ECO:0007669"/>
    <property type="project" value="UniProtKB-ARBA"/>
</dbReference>
<sequence length="1629" mass="176092">MKKIILLSFLLFSIIGFSQVITIDTGTYTADGLVRNVLTNNSPCLNINNVSSRTGTNFLSTNGIGYFTNTNPAFPLQNGVILTTGNVMNSPGPNNTILSDGTLGWAGDANLETALAAAGVTMVSRNATVLEFDFTPLSPNFNFQFLFASEEYGTYQCLSPDAFAFLLTNTTTGFTENLAVIPSTTIPISVQTIRNNIYNPICLSANPSYFGLFNDGTAAAASATNYNGQTVVMNASSTNLSTTDTYHIKLVIADGNNDNQFDSAVFLGGGSFDFGQDVLGPDVTIASGTAPCNNNNINEPYTISSGLDPSLFDFVWKDGNGNPIPGETGPNLIINQPGTYILTYYVQSTTCEVDTNTIVIEYNTPISTPNPINLYKCNNGSTDYTFDLATNTPIIDPAVSYLISYYEFQADANAGNTPLPTNYTVATGSLPKTVWVRIQNPTTGCYYSKSFTLELTPAPVANSPGNMERCETIAGSGIADFDIGNIPQTNAVLGGQSSNTYSVSYHLTALDAASGANPISTTTAFNSGNTTIFVRVYVTTDPNCSSSISFNLIVNPKPVVEDKVDQFVCVSYFLPALNPALGNYYSGPNGTGTLYPVGYEVTIDQIIYIYYQNPTTGCSAQTDFQVTIVEQQDLTPGNVSACDSYSLPAYPYVGTRYFTNAGGPIAGNTELFPPPTGTPITALGVTTIHVYYQSPTDPTCIIFTSFDVTINKTPTITGTYPNLFDCTAINTLQPITVDIGTANYYTLDIPTGIYTPVVLPITSDTTVYLYAENNNCRTPILSFAVVIGTGSFLDNTDSCDPYNLVAPLVGEYRTQANGGGTVIAPGLISAATTTLFHYVAGAPCTYNYSFTIRILKPTLTAPTPVTRCDSYMLPVNPEGASYYTLSGGPATASNVQLFAGTDSITTTSTIYVYKESAVALVPVCYNEQPWTITINQKPVLAPVATTYIRCYDFTLTSQPPVGNYYHNSGGVNPITLPYTILQTNTPSNLETIYIYAENPNDPACNSETSFVVDFDGVAIPANLKVDRYACDTYTLPALPANFYYYTASGGPNGTGSIVTQQTYTTSTTAPIFIYTETNVRQICSDEFAFNIVIYDTPVLDVTLPMAFNYCDTFTLQPLTVGKYYNQSITNTVGRVEIPAGTIYSSILNSPAGATSPPTGTILPPASVFVYAESGTSTTKTCYIEREIPISLFNVTQLPDVPATCDSYQLKASDLKPGENYYLNNDGTGLLASNAIISNSGITTIYIRGNAPFVPTCFDQTSFTVTIVKRPIAYPVNLLEKCDDFGLNDGIFEFNLNDIAIRNQVLNGQTPDADFTLTFYTSLADADGTNPLATPIPTPAAYPNDNPLTDSVWIRVQNNTITNPCFAVTELKLKVNLLPDPKLDPEYFICSDYETHTLLNFATLNTGLSNPNYTYAWTLEGAPYPNASTPASTASITTNQVGTYVVTVTDTSVTPNCPKTITTKVTLYEPYISFDYSDAFENPTYITVNVLGDGSGNYEYQLDNGPYQSSNIFYNVYPGQHTISVRDKDGHCSPAPVKATIINYPKFFTPNGDGYHETWNIPNLKMTNPNAPIFIFDRFGKLIKQITPTSDGWNGTFNGQPLPATDYWFTVDYTEKGASKIFKSHFALKR</sequence>
<dbReference type="RefSeq" id="WP_091473252.1">
    <property type="nucleotide sequence ID" value="NZ_FOJT01000001.1"/>
</dbReference>
<reference evidence="4" key="1">
    <citation type="submission" date="2016-10" db="EMBL/GenBank/DDBJ databases">
        <authorList>
            <person name="Varghese N."/>
            <person name="Submissions S."/>
        </authorList>
    </citation>
    <scope>NUCLEOTIDE SEQUENCE [LARGE SCALE GENOMIC DNA]</scope>
    <source>
        <strain evidence="4">DSM 21789</strain>
    </source>
</reference>
<keyword evidence="1" id="KW-0732">Signal</keyword>
<feature type="domain" description="PLD phosphodiesterase" evidence="2">
    <location>
        <begin position="242"/>
        <end position="276"/>
    </location>
</feature>
<feature type="chain" id="PRO_5011640804" evidence="1">
    <location>
        <begin position="23"/>
        <end position="1629"/>
    </location>
</feature>
<accession>A0A1I0VCR7</accession>
<dbReference type="PROSITE" id="PS50035">
    <property type="entry name" value="PLD"/>
    <property type="match status" value="1"/>
</dbReference>
<evidence type="ECO:0000313" key="4">
    <source>
        <dbReference type="Proteomes" id="UP000199604"/>
    </source>
</evidence>
<dbReference type="InterPro" id="IPR049804">
    <property type="entry name" value="Choice_anch_L"/>
</dbReference>
<dbReference type="NCBIfam" id="NF038133">
    <property type="entry name" value="choice_anch_L"/>
    <property type="match status" value="1"/>
</dbReference>
<dbReference type="OrthoDB" id="9765926at2"/>
<feature type="signal peptide" evidence="1">
    <location>
        <begin position="1"/>
        <end position="22"/>
    </location>
</feature>
<organism evidence="3 4">
    <name type="scientific">Flavobacterium swingsii</name>
    <dbReference type="NCBI Taxonomy" id="498292"/>
    <lineage>
        <taxon>Bacteria</taxon>
        <taxon>Pseudomonadati</taxon>
        <taxon>Bacteroidota</taxon>
        <taxon>Flavobacteriia</taxon>
        <taxon>Flavobacteriales</taxon>
        <taxon>Flavobacteriaceae</taxon>
        <taxon>Flavobacterium</taxon>
    </lineage>
</organism>
<gene>
    <name evidence="3" type="ORF">SAMN05660845_0320</name>
</gene>
<dbReference type="NCBIfam" id="TIGR04131">
    <property type="entry name" value="Bac_Flav_CTERM"/>
    <property type="match status" value="1"/>
</dbReference>
<dbReference type="Proteomes" id="UP000199604">
    <property type="component" value="Unassembled WGS sequence"/>
</dbReference>
<name>A0A1I0VCR7_9FLAO</name>
<keyword evidence="4" id="KW-1185">Reference proteome</keyword>
<dbReference type="InterPro" id="IPR026341">
    <property type="entry name" value="T9SS_type_B"/>
</dbReference>
<dbReference type="EMBL" id="FOJT01000001">
    <property type="protein sequence ID" value="SFA74145.1"/>
    <property type="molecule type" value="Genomic_DNA"/>
</dbReference>
<evidence type="ECO:0000256" key="1">
    <source>
        <dbReference type="SAM" id="SignalP"/>
    </source>
</evidence>
<protein>
    <submittedName>
        <fullName evidence="3">Gliding motility-associated C-terminal domain-containing protein</fullName>
    </submittedName>
</protein>
<evidence type="ECO:0000313" key="3">
    <source>
        <dbReference type="EMBL" id="SFA74145.1"/>
    </source>
</evidence>
<dbReference type="GO" id="GO:0003824">
    <property type="term" value="F:catalytic activity"/>
    <property type="evidence" value="ECO:0007669"/>
    <property type="project" value="InterPro"/>
</dbReference>
<dbReference type="InterPro" id="IPR001736">
    <property type="entry name" value="PLipase_D/transphosphatidylase"/>
</dbReference>
<dbReference type="STRING" id="498292.SAMN05660845_0320"/>